<accession>A0A7M7K1L8</accession>
<evidence type="ECO:0000313" key="3">
    <source>
        <dbReference type="EnsemblMetazoa" id="XP_022659007"/>
    </source>
</evidence>
<dbReference type="OrthoDB" id="10252486at2759"/>
<dbReference type="OMA" id="MQYEMQK"/>
<dbReference type="InParanoid" id="A0A7M7K1L8"/>
<dbReference type="PIRSF" id="PIRSF015730">
    <property type="entry name" value="TFAR19"/>
    <property type="match status" value="1"/>
</dbReference>
<reference evidence="3" key="1">
    <citation type="submission" date="2021-01" db="UniProtKB">
        <authorList>
            <consortium name="EnsemblMetazoa"/>
        </authorList>
    </citation>
    <scope>IDENTIFICATION</scope>
</reference>
<keyword evidence="4" id="KW-1185">Reference proteome</keyword>
<proteinExistence type="inferred from homology"/>
<feature type="region of interest" description="Disordered" evidence="2">
    <location>
        <begin position="18"/>
        <end position="39"/>
    </location>
</feature>
<dbReference type="InterPro" id="IPR036883">
    <property type="entry name" value="PDCD5-like_sf"/>
</dbReference>
<dbReference type="PANTHER" id="PTHR10840:SF0">
    <property type="entry name" value="PROGRAMMED CELL DEATH PROTEIN 5"/>
    <property type="match status" value="1"/>
</dbReference>
<dbReference type="EnsemblMetazoa" id="XM_022803272">
    <property type="protein sequence ID" value="XP_022659007"/>
    <property type="gene ID" value="LOC111249421"/>
</dbReference>
<evidence type="ECO:0000313" key="4">
    <source>
        <dbReference type="Proteomes" id="UP000594260"/>
    </source>
</evidence>
<comment type="similarity">
    <text evidence="1">Belongs to the PDCD5 family.</text>
</comment>
<dbReference type="Proteomes" id="UP000594260">
    <property type="component" value="Unplaced"/>
</dbReference>
<dbReference type="KEGG" id="vde:111249421"/>
<evidence type="ECO:0000256" key="2">
    <source>
        <dbReference type="SAM" id="MobiDB-lite"/>
    </source>
</evidence>
<organism evidence="3 4">
    <name type="scientific">Varroa destructor</name>
    <name type="common">Honeybee mite</name>
    <dbReference type="NCBI Taxonomy" id="109461"/>
    <lineage>
        <taxon>Eukaryota</taxon>
        <taxon>Metazoa</taxon>
        <taxon>Ecdysozoa</taxon>
        <taxon>Arthropoda</taxon>
        <taxon>Chelicerata</taxon>
        <taxon>Arachnida</taxon>
        <taxon>Acari</taxon>
        <taxon>Parasitiformes</taxon>
        <taxon>Mesostigmata</taxon>
        <taxon>Gamasina</taxon>
        <taxon>Dermanyssoidea</taxon>
        <taxon>Varroidae</taxon>
        <taxon>Varroa</taxon>
    </lineage>
</organism>
<dbReference type="AlphaFoldDB" id="A0A7M7K1L8"/>
<evidence type="ECO:0000256" key="1">
    <source>
        <dbReference type="ARBA" id="ARBA00010490"/>
    </source>
</evidence>
<dbReference type="Gene3D" id="1.10.8.140">
    <property type="entry name" value="PDCD5-like"/>
    <property type="match status" value="1"/>
</dbReference>
<dbReference type="GO" id="GO:0005829">
    <property type="term" value="C:cytosol"/>
    <property type="evidence" value="ECO:0007669"/>
    <property type="project" value="TreeGrafter"/>
</dbReference>
<dbReference type="CTD" id="39776"/>
<dbReference type="SUPFAM" id="SSF46950">
    <property type="entry name" value="Double-stranded DNA-binding domain"/>
    <property type="match status" value="1"/>
</dbReference>
<dbReference type="GO" id="GO:0003677">
    <property type="term" value="F:DNA binding"/>
    <property type="evidence" value="ECO:0007669"/>
    <property type="project" value="InterPro"/>
</dbReference>
<dbReference type="FunCoup" id="A0A7M7K1L8">
    <property type="interactions" value="1539"/>
</dbReference>
<dbReference type="RefSeq" id="XP_022659007.1">
    <property type="nucleotide sequence ID" value="XM_022803272.1"/>
</dbReference>
<dbReference type="PANTHER" id="PTHR10840">
    <property type="entry name" value="PROGRAMMED CELL DEATH PROTEIN 5"/>
    <property type="match status" value="1"/>
</dbReference>
<dbReference type="GeneID" id="111249421"/>
<dbReference type="Pfam" id="PF01984">
    <property type="entry name" value="dsDNA_bind"/>
    <property type="match status" value="1"/>
</dbReference>
<dbReference type="GO" id="GO:0005634">
    <property type="term" value="C:nucleus"/>
    <property type="evidence" value="ECO:0007669"/>
    <property type="project" value="TreeGrafter"/>
</dbReference>
<protein>
    <recommendedName>
        <fullName evidence="5">Programmed cell death protein 5</fullName>
    </recommendedName>
</protein>
<evidence type="ECO:0008006" key="5">
    <source>
        <dbReference type="Google" id="ProtNLM"/>
    </source>
</evidence>
<sequence>MADDELAAIRARRLAQFQAEVGGPGAQQPQDDAQQREEDMRNRILQQVLSQQARARLSTIAAAKPEKAAMIEQMVIRTAQMNGTGRKISEQELIGLLEKVSEQTQRTTKVIFKRRKGAFDSDDDDW</sequence>
<name>A0A7M7K1L8_VARDE</name>
<dbReference type="InterPro" id="IPR002836">
    <property type="entry name" value="PDCD5-like"/>
</dbReference>